<name>A0A2Y8ZV89_9MICO</name>
<feature type="region of interest" description="Disordered" evidence="1">
    <location>
        <begin position="1"/>
        <end position="73"/>
    </location>
</feature>
<accession>A0A2Y8ZV89</accession>
<dbReference type="AlphaFoldDB" id="A0A2Y8ZV89"/>
<sequence length="73" mass="8121">MTSPRRHRRAVRPATGGDPQREVPVVAGDDDTDQREPAVEDAKAAAQQTKKSAEPPLSAADRWLLEQRPPHWD</sequence>
<keyword evidence="3" id="KW-1185">Reference proteome</keyword>
<organism evidence="2 3">
    <name type="scientific">Branchiibius hedensis</name>
    <dbReference type="NCBI Taxonomy" id="672460"/>
    <lineage>
        <taxon>Bacteria</taxon>
        <taxon>Bacillati</taxon>
        <taxon>Actinomycetota</taxon>
        <taxon>Actinomycetes</taxon>
        <taxon>Micrococcales</taxon>
        <taxon>Dermacoccaceae</taxon>
        <taxon>Branchiibius</taxon>
    </lineage>
</organism>
<dbReference type="OrthoDB" id="4843807at2"/>
<evidence type="ECO:0000313" key="2">
    <source>
        <dbReference type="EMBL" id="SSA35198.1"/>
    </source>
</evidence>
<gene>
    <name evidence="2" type="ORF">SAMN04489750_2547</name>
</gene>
<evidence type="ECO:0000313" key="3">
    <source>
        <dbReference type="Proteomes" id="UP000250028"/>
    </source>
</evidence>
<dbReference type="Proteomes" id="UP000250028">
    <property type="component" value="Unassembled WGS sequence"/>
</dbReference>
<dbReference type="EMBL" id="UESZ01000001">
    <property type="protein sequence ID" value="SSA35198.1"/>
    <property type="molecule type" value="Genomic_DNA"/>
</dbReference>
<dbReference type="RefSeq" id="WP_109686315.1">
    <property type="nucleotide sequence ID" value="NZ_QGDN01000001.1"/>
</dbReference>
<reference evidence="3" key="1">
    <citation type="submission" date="2016-10" db="EMBL/GenBank/DDBJ databases">
        <authorList>
            <person name="Varghese N."/>
            <person name="Submissions S."/>
        </authorList>
    </citation>
    <scope>NUCLEOTIDE SEQUENCE [LARGE SCALE GENOMIC DNA]</scope>
    <source>
        <strain evidence="3">DSM 22951</strain>
    </source>
</reference>
<feature type="compositionally biased region" description="Basic and acidic residues" evidence="1">
    <location>
        <begin position="63"/>
        <end position="73"/>
    </location>
</feature>
<protein>
    <submittedName>
        <fullName evidence="2">Uncharacterized protein</fullName>
    </submittedName>
</protein>
<proteinExistence type="predicted"/>
<evidence type="ECO:0000256" key="1">
    <source>
        <dbReference type="SAM" id="MobiDB-lite"/>
    </source>
</evidence>
<feature type="compositionally biased region" description="Basic and acidic residues" evidence="1">
    <location>
        <begin position="34"/>
        <end position="43"/>
    </location>
</feature>
<feature type="compositionally biased region" description="Basic residues" evidence="1">
    <location>
        <begin position="1"/>
        <end position="11"/>
    </location>
</feature>